<keyword evidence="5 6" id="KW-0472">Membrane</keyword>
<feature type="transmembrane region" description="Helical" evidence="6">
    <location>
        <begin position="480"/>
        <end position="500"/>
    </location>
</feature>
<dbReference type="PANTHER" id="PTHR45649">
    <property type="entry name" value="AMINO-ACID PERMEASE BAT1"/>
    <property type="match status" value="1"/>
</dbReference>
<evidence type="ECO:0000313" key="7">
    <source>
        <dbReference type="EMBL" id="ERF71103.1"/>
    </source>
</evidence>
<evidence type="ECO:0000256" key="4">
    <source>
        <dbReference type="ARBA" id="ARBA00022989"/>
    </source>
</evidence>
<evidence type="ECO:0008006" key="9">
    <source>
        <dbReference type="Google" id="ProtNLM"/>
    </source>
</evidence>
<evidence type="ECO:0000313" key="8">
    <source>
        <dbReference type="Proteomes" id="UP000019373"/>
    </source>
</evidence>
<keyword evidence="3 6" id="KW-0812">Transmembrane</keyword>
<evidence type="ECO:0000256" key="5">
    <source>
        <dbReference type="ARBA" id="ARBA00023136"/>
    </source>
</evidence>
<feature type="transmembrane region" description="Helical" evidence="6">
    <location>
        <begin position="35"/>
        <end position="54"/>
    </location>
</feature>
<dbReference type="AlphaFoldDB" id="U1GG60"/>
<gene>
    <name evidence="7" type="ORF">EPUS_07775</name>
</gene>
<accession>U1GG60</accession>
<evidence type="ECO:0000256" key="6">
    <source>
        <dbReference type="SAM" id="Phobius"/>
    </source>
</evidence>
<feature type="transmembrane region" description="Helical" evidence="6">
    <location>
        <begin position="378"/>
        <end position="400"/>
    </location>
</feature>
<feature type="transmembrane region" description="Helical" evidence="6">
    <location>
        <begin position="74"/>
        <end position="92"/>
    </location>
</feature>
<evidence type="ECO:0000256" key="1">
    <source>
        <dbReference type="ARBA" id="ARBA00004141"/>
    </source>
</evidence>
<feature type="transmembrane region" description="Helical" evidence="6">
    <location>
        <begin position="190"/>
        <end position="211"/>
    </location>
</feature>
<dbReference type="eggNOG" id="KOG1289">
    <property type="taxonomic scope" value="Eukaryota"/>
</dbReference>
<protein>
    <recommendedName>
        <fullName evidence="9">Choline transport protein</fullName>
    </recommendedName>
</protein>
<dbReference type="GeneID" id="19242655"/>
<feature type="transmembrane region" description="Helical" evidence="6">
    <location>
        <begin position="272"/>
        <end position="295"/>
    </location>
</feature>
<dbReference type="OMA" id="GWMCALG"/>
<feature type="transmembrane region" description="Helical" evidence="6">
    <location>
        <begin position="322"/>
        <end position="340"/>
    </location>
</feature>
<feature type="transmembrane region" description="Helical" evidence="6">
    <location>
        <begin position="231"/>
        <end position="251"/>
    </location>
</feature>
<reference evidence="8" key="1">
    <citation type="journal article" date="2014" name="BMC Genomics">
        <title>Genome characteristics reveal the impact of lichenization on lichen-forming fungus Endocarpon pusillum Hedwig (Verrucariales, Ascomycota).</title>
        <authorList>
            <person name="Wang Y.-Y."/>
            <person name="Liu B."/>
            <person name="Zhang X.-Y."/>
            <person name="Zhou Q.-M."/>
            <person name="Zhang T."/>
            <person name="Li H."/>
            <person name="Yu Y.-F."/>
            <person name="Zhang X.-L."/>
            <person name="Hao X.-Y."/>
            <person name="Wang M."/>
            <person name="Wang L."/>
            <person name="Wei J.-C."/>
        </authorList>
    </citation>
    <scope>NUCLEOTIDE SEQUENCE [LARGE SCALE GENOMIC DNA]</scope>
    <source>
        <strain evidence="8">Z07020 / HMAS-L-300199</strain>
    </source>
</reference>
<name>U1GG60_ENDPU</name>
<dbReference type="Pfam" id="PF13520">
    <property type="entry name" value="AA_permease_2"/>
    <property type="match status" value="1"/>
</dbReference>
<keyword evidence="4 6" id="KW-1133">Transmembrane helix</keyword>
<keyword evidence="8" id="KW-1185">Reference proteome</keyword>
<dbReference type="PIRSF" id="PIRSF006060">
    <property type="entry name" value="AA_transporter"/>
    <property type="match status" value="1"/>
</dbReference>
<keyword evidence="2" id="KW-0813">Transport</keyword>
<feature type="transmembrane region" description="Helical" evidence="6">
    <location>
        <begin position="446"/>
        <end position="468"/>
    </location>
</feature>
<dbReference type="HOGENOM" id="CLU_004495_6_1_1"/>
<dbReference type="Gene3D" id="1.20.1740.10">
    <property type="entry name" value="Amino acid/polyamine transporter I"/>
    <property type="match status" value="1"/>
</dbReference>
<dbReference type="GO" id="GO:0016020">
    <property type="term" value="C:membrane"/>
    <property type="evidence" value="ECO:0007669"/>
    <property type="project" value="UniProtKB-SubCell"/>
</dbReference>
<evidence type="ECO:0000256" key="3">
    <source>
        <dbReference type="ARBA" id="ARBA00022692"/>
    </source>
</evidence>
<feature type="transmembrane region" description="Helical" evidence="6">
    <location>
        <begin position="162"/>
        <end position="183"/>
    </location>
</feature>
<dbReference type="EMBL" id="KE721256">
    <property type="protein sequence ID" value="ERF71103.1"/>
    <property type="molecule type" value="Genomic_DNA"/>
</dbReference>
<dbReference type="Proteomes" id="UP000019373">
    <property type="component" value="Unassembled WGS sequence"/>
</dbReference>
<evidence type="ECO:0000256" key="2">
    <source>
        <dbReference type="ARBA" id="ARBA00022448"/>
    </source>
</evidence>
<comment type="subcellular location">
    <subcellularLocation>
        <location evidence="1">Membrane</location>
        <topology evidence="1">Multi-pass membrane protein</topology>
    </subcellularLocation>
</comment>
<dbReference type="InterPro" id="IPR002293">
    <property type="entry name" value="AA/rel_permease1"/>
</dbReference>
<organism evidence="7 8">
    <name type="scientific">Endocarpon pusillum (strain Z07020 / HMAS-L-300199)</name>
    <name type="common">Lichen-forming fungus</name>
    <dbReference type="NCBI Taxonomy" id="1263415"/>
    <lineage>
        <taxon>Eukaryota</taxon>
        <taxon>Fungi</taxon>
        <taxon>Dikarya</taxon>
        <taxon>Ascomycota</taxon>
        <taxon>Pezizomycotina</taxon>
        <taxon>Eurotiomycetes</taxon>
        <taxon>Chaetothyriomycetidae</taxon>
        <taxon>Verrucariales</taxon>
        <taxon>Verrucariaceae</taxon>
        <taxon>Endocarpon</taxon>
    </lineage>
</organism>
<sequence>MARSTVTRPVIRAPVPGTAADDQDMRRMHKPQELNRVYSVVTLVGYAVIVGLTWPFSLVTGTLSLTNGGPAGAIWVFLGVCFGMFMCVLSMAEMASIEPTTGGQYHWVSVFAPPKWQKPLSYFVGWMCALGWQSYVPGASNVGASAIQGFAVVASDTYVPEAWHIALLTIVICTCAILFNVYLARRLPGIEAAVFTIYILAFVAFLIILLAMGSRSGPRYMFTHFEDNAGWGSIGSACFVGISGPVITLIGSDSAVHLAEELKDASRQLPKAMLSTAGVNYLLGFLMLVAFIAVVGDVESVLATPTGQPYIQVIWNATQSRTATMVMVAFIIFFYIFCAVNQNTTSSRQLYAFARDGGLPFSGWISYVSPERCIPVHAVFLTWFIACGLALIPLGSTAAFINIQTIGNSGLLVSYMICIASRLYHRNAVGPYGSLAKPPSFFLGKTLGNVVNSLAILFLICFLVSGMFPVFPNPTVETMNWSSMALGSTLIIAIVSYVWLRKTYLGAGVGGSVELVDMEADGKIFGRRG</sequence>
<dbReference type="RefSeq" id="XP_007803261.1">
    <property type="nucleotide sequence ID" value="XM_007805070.1"/>
</dbReference>
<dbReference type="OrthoDB" id="3257095at2759"/>
<feature type="transmembrane region" description="Helical" evidence="6">
    <location>
        <begin position="406"/>
        <end position="425"/>
    </location>
</feature>
<dbReference type="PANTHER" id="PTHR45649:SF2">
    <property type="entry name" value="ACID PERMEASE, PUTATIVE-RELATED"/>
    <property type="match status" value="1"/>
</dbReference>
<dbReference type="GO" id="GO:0022857">
    <property type="term" value="F:transmembrane transporter activity"/>
    <property type="evidence" value="ECO:0007669"/>
    <property type="project" value="InterPro"/>
</dbReference>
<proteinExistence type="predicted"/>